<name>A0A6A4WND2_AMPAM</name>
<dbReference type="PANTHER" id="PTHR15131">
    <property type="entry name" value="SMALL NUCLEAR RNA ACTIVATING COMPLEX, POLYPEPTIDE 1"/>
    <property type="match status" value="1"/>
</dbReference>
<keyword evidence="2" id="KW-1185">Reference proteome</keyword>
<dbReference type="GO" id="GO:0042796">
    <property type="term" value="P:snRNA transcription by RNA polymerase III"/>
    <property type="evidence" value="ECO:0007669"/>
    <property type="project" value="TreeGrafter"/>
</dbReference>
<evidence type="ECO:0000313" key="2">
    <source>
        <dbReference type="Proteomes" id="UP000440578"/>
    </source>
</evidence>
<dbReference type="GO" id="GO:0019185">
    <property type="term" value="C:snRNA-activating protein complex"/>
    <property type="evidence" value="ECO:0007669"/>
    <property type="project" value="TreeGrafter"/>
</dbReference>
<dbReference type="OrthoDB" id="6347908at2759"/>
<evidence type="ECO:0000313" key="1">
    <source>
        <dbReference type="EMBL" id="KAF0308877.1"/>
    </source>
</evidence>
<organism evidence="1 2">
    <name type="scientific">Amphibalanus amphitrite</name>
    <name type="common">Striped barnacle</name>
    <name type="synonym">Balanus amphitrite</name>
    <dbReference type="NCBI Taxonomy" id="1232801"/>
    <lineage>
        <taxon>Eukaryota</taxon>
        <taxon>Metazoa</taxon>
        <taxon>Ecdysozoa</taxon>
        <taxon>Arthropoda</taxon>
        <taxon>Crustacea</taxon>
        <taxon>Multicrustacea</taxon>
        <taxon>Cirripedia</taxon>
        <taxon>Thoracica</taxon>
        <taxon>Thoracicalcarea</taxon>
        <taxon>Balanomorpha</taxon>
        <taxon>Balanoidea</taxon>
        <taxon>Balanidae</taxon>
        <taxon>Amphibalaninae</taxon>
        <taxon>Amphibalanus</taxon>
    </lineage>
</organism>
<dbReference type="Proteomes" id="UP000440578">
    <property type="component" value="Unassembled WGS sequence"/>
</dbReference>
<protein>
    <submittedName>
        <fullName evidence="1">snRNA-activating protein complex subunit 1</fullName>
    </submittedName>
</protein>
<dbReference type="GO" id="GO:0042795">
    <property type="term" value="P:snRNA transcription by RNA polymerase II"/>
    <property type="evidence" value="ECO:0007669"/>
    <property type="project" value="TreeGrafter"/>
</dbReference>
<accession>A0A6A4WND2</accession>
<dbReference type="InterPro" id="IPR019188">
    <property type="entry name" value="SNAPC1"/>
</dbReference>
<dbReference type="EMBL" id="VIIS01000456">
    <property type="protein sequence ID" value="KAF0308877.1"/>
    <property type="molecule type" value="Genomic_DNA"/>
</dbReference>
<dbReference type="GO" id="GO:0043565">
    <property type="term" value="F:sequence-specific DNA binding"/>
    <property type="evidence" value="ECO:0007669"/>
    <property type="project" value="TreeGrafter"/>
</dbReference>
<gene>
    <name evidence="1" type="primary">SNAPC1</name>
    <name evidence="1" type="ORF">FJT64_019954</name>
</gene>
<dbReference type="Pfam" id="PF09808">
    <property type="entry name" value="SNAPC1"/>
    <property type="match status" value="1"/>
</dbReference>
<dbReference type="PANTHER" id="PTHR15131:SF3">
    <property type="entry name" value="SNRNA-ACTIVATING PROTEIN COMPLEX SUBUNIT 1"/>
    <property type="match status" value="1"/>
</dbReference>
<comment type="caution">
    <text evidence="1">The sequence shown here is derived from an EMBL/GenBank/DDBJ whole genome shotgun (WGS) entry which is preliminary data.</text>
</comment>
<sequence length="299" mass="33736">MRRPRPGRRVFELVSRSEASGGTAAQCVLYHDIPFPSVFDASESSEDRRLFTIVHGVREDCVRLLQQFEARQSLRFNDFSACWRDMMFSHILSGRTIVAERIEYLQKTMAIAVRLFVNGQDIIRKVGALYLMYGLYMKIGVGERILVGIRVTPLVWAALKEVRELAVQQNHHDVLFVIDKLLFMSAFVFVAQDRELAPDLLHRSAKTDAGDEDAGDELEEESPLQEYLEDGGLQQLSTLHTKYEAIKQQLFKGANIERISSLGADVAPDIQRRLEAIIKGKSPAAAEAAAEQDKPTTRE</sequence>
<proteinExistence type="predicted"/>
<reference evidence="1 2" key="1">
    <citation type="submission" date="2019-07" db="EMBL/GenBank/DDBJ databases">
        <title>Draft genome assembly of a fouling barnacle, Amphibalanus amphitrite (Darwin, 1854): The first reference genome for Thecostraca.</title>
        <authorList>
            <person name="Kim W."/>
        </authorList>
    </citation>
    <scope>NUCLEOTIDE SEQUENCE [LARGE SCALE GENOMIC DNA]</scope>
    <source>
        <strain evidence="1">SNU_AA5</strain>
        <tissue evidence="1">Soma without cirri and trophi</tissue>
    </source>
</reference>
<dbReference type="AlphaFoldDB" id="A0A6A4WND2"/>